<keyword evidence="1" id="KW-0812">Transmembrane</keyword>
<dbReference type="AlphaFoldDB" id="A0A345E0T6"/>
<name>A0A345E0T6_9EURY</name>
<accession>A0A345E0T6</accession>
<dbReference type="EMBL" id="CP031150">
    <property type="protein sequence ID" value="AXG05808.1"/>
    <property type="molecule type" value="Genomic_DNA"/>
</dbReference>
<dbReference type="InterPro" id="IPR058464">
    <property type="entry name" value="DUF8151"/>
</dbReference>
<dbReference type="GeneID" id="37282678"/>
<sequence>MTTTLLELLPQLLELLAFGVGSVGLSVFGLYVERFALATAESGQVKLGAWMAFVGAMAFYFAYLMSTDKFQPKLAVVRKQLAD</sequence>
<keyword evidence="1" id="KW-0472">Membrane</keyword>
<feature type="transmembrane region" description="Helical" evidence="1">
    <location>
        <begin position="12"/>
        <end position="32"/>
    </location>
</feature>
<feature type="transmembrane region" description="Helical" evidence="1">
    <location>
        <begin position="47"/>
        <end position="65"/>
    </location>
</feature>
<dbReference type="KEGG" id="haj:DU500_04795"/>
<evidence type="ECO:0000313" key="3">
    <source>
        <dbReference type="EMBL" id="AXG05808.1"/>
    </source>
</evidence>
<gene>
    <name evidence="3" type="ORF">DU500_04795</name>
</gene>
<dbReference type="Proteomes" id="UP000253273">
    <property type="component" value="Chromosome"/>
</dbReference>
<protein>
    <recommendedName>
        <fullName evidence="2">DUF8151 domain-containing protein</fullName>
    </recommendedName>
</protein>
<dbReference type="OrthoDB" id="205411at2157"/>
<dbReference type="Pfam" id="PF26478">
    <property type="entry name" value="DUF8151"/>
    <property type="match status" value="1"/>
</dbReference>
<proteinExistence type="predicted"/>
<evidence type="ECO:0000259" key="2">
    <source>
        <dbReference type="Pfam" id="PF26478"/>
    </source>
</evidence>
<dbReference type="RefSeq" id="WP_114584957.1">
    <property type="nucleotide sequence ID" value="NZ_CP031150.1"/>
</dbReference>
<evidence type="ECO:0000313" key="4">
    <source>
        <dbReference type="Proteomes" id="UP000253273"/>
    </source>
</evidence>
<feature type="domain" description="DUF8151" evidence="2">
    <location>
        <begin position="1"/>
        <end position="78"/>
    </location>
</feature>
<keyword evidence="1" id="KW-1133">Transmembrane helix</keyword>
<organism evidence="3 4">
    <name type="scientific">Haloplanus rubicundus</name>
    <dbReference type="NCBI Taxonomy" id="1547898"/>
    <lineage>
        <taxon>Archaea</taxon>
        <taxon>Methanobacteriati</taxon>
        <taxon>Methanobacteriota</taxon>
        <taxon>Stenosarchaea group</taxon>
        <taxon>Halobacteria</taxon>
        <taxon>Halobacteriales</taxon>
        <taxon>Haloferacaceae</taxon>
        <taxon>Haloplanus</taxon>
    </lineage>
</organism>
<keyword evidence="4" id="KW-1185">Reference proteome</keyword>
<reference evidence="3 4" key="1">
    <citation type="submission" date="2018-07" db="EMBL/GenBank/DDBJ databases">
        <title>Genome sequences of Haloplanus sp. CBA1113.</title>
        <authorList>
            <person name="Kim Y.B."/>
            <person name="Roh S.W."/>
        </authorList>
    </citation>
    <scope>NUCLEOTIDE SEQUENCE [LARGE SCALE GENOMIC DNA]</scope>
    <source>
        <strain evidence="3 4">CBA1113</strain>
    </source>
</reference>
<evidence type="ECO:0000256" key="1">
    <source>
        <dbReference type="SAM" id="Phobius"/>
    </source>
</evidence>